<dbReference type="Pfam" id="PF26373">
    <property type="entry name" value="MamC"/>
    <property type="match status" value="1"/>
</dbReference>
<reference evidence="1 2" key="1">
    <citation type="journal article" date="2020" name="Microorganisms">
        <title>Osmotic Adaptation and Compatible Solute Biosynthesis of Phototrophic Bacteria as Revealed from Genome Analyses.</title>
        <authorList>
            <person name="Imhoff J.F."/>
            <person name="Rahn T."/>
            <person name="Kunzel S."/>
            <person name="Keller A."/>
            <person name="Neulinger S.C."/>
        </authorList>
    </citation>
    <scope>NUCLEOTIDE SEQUENCE [LARGE SCALE GENOMIC DNA]</scope>
    <source>
        <strain evidence="1 2">DSM 6210</strain>
    </source>
</reference>
<protein>
    <submittedName>
        <fullName evidence="1">Uncharacterized protein</fullName>
    </submittedName>
</protein>
<sequence>MAGSRQPYADPYAARGWSHQPAYNPYGGAVGPFGNVVEMGKFGAVVGLCGAGAASLHRLQAGEVDRRGALVDTLRGGAVAGVATAAATLVGSRVSNGWLSLAATLAAGTAVAYALTAEATPDTAVTAADAAADPGVR</sequence>
<keyword evidence="2" id="KW-1185">Reference proteome</keyword>
<proteinExistence type="predicted"/>
<gene>
    <name evidence="1" type="ORF">CKO31_06605</name>
</gene>
<accession>A0ABS1CET9</accession>
<name>A0ABS1CET9_9GAMM</name>
<dbReference type="EMBL" id="NRRV01000011">
    <property type="protein sequence ID" value="MBK1630421.1"/>
    <property type="molecule type" value="Genomic_DNA"/>
</dbReference>
<evidence type="ECO:0000313" key="2">
    <source>
        <dbReference type="Proteomes" id="UP000748752"/>
    </source>
</evidence>
<evidence type="ECO:0000313" key="1">
    <source>
        <dbReference type="EMBL" id="MBK1630421.1"/>
    </source>
</evidence>
<dbReference type="Proteomes" id="UP000748752">
    <property type="component" value="Unassembled WGS sequence"/>
</dbReference>
<comment type="caution">
    <text evidence="1">The sequence shown here is derived from an EMBL/GenBank/DDBJ whole genome shotgun (WGS) entry which is preliminary data.</text>
</comment>
<dbReference type="InterPro" id="IPR058956">
    <property type="entry name" value="MamC"/>
</dbReference>
<organism evidence="1 2">
    <name type="scientific">Thiohalocapsa halophila</name>
    <dbReference type="NCBI Taxonomy" id="69359"/>
    <lineage>
        <taxon>Bacteria</taxon>
        <taxon>Pseudomonadati</taxon>
        <taxon>Pseudomonadota</taxon>
        <taxon>Gammaproteobacteria</taxon>
        <taxon>Chromatiales</taxon>
        <taxon>Chromatiaceae</taxon>
        <taxon>Thiohalocapsa</taxon>
    </lineage>
</organism>